<dbReference type="InParanoid" id="A8N603"/>
<dbReference type="Pfam" id="PF01979">
    <property type="entry name" value="Amidohydro_1"/>
    <property type="match status" value="1"/>
</dbReference>
<dbReference type="eggNOG" id="ENOG502QQ9Z">
    <property type="taxonomic scope" value="Eukaryota"/>
</dbReference>
<dbReference type="InterPro" id="IPR032466">
    <property type="entry name" value="Metal_Hydrolase"/>
</dbReference>
<dbReference type="AlphaFoldDB" id="A8N603"/>
<dbReference type="SUPFAM" id="SSF51338">
    <property type="entry name" value="Composite domain of metallo-dependent hydrolases"/>
    <property type="match status" value="1"/>
</dbReference>
<protein>
    <submittedName>
        <fullName evidence="3">Amidohydrolase</fullName>
    </submittedName>
</protein>
<evidence type="ECO:0000313" key="4">
    <source>
        <dbReference type="Proteomes" id="UP000001861"/>
    </source>
</evidence>
<evidence type="ECO:0000256" key="1">
    <source>
        <dbReference type="SAM" id="SignalP"/>
    </source>
</evidence>
<dbReference type="InterPro" id="IPR011059">
    <property type="entry name" value="Metal-dep_hydrolase_composite"/>
</dbReference>
<comment type="caution">
    <text evidence="3">The sequence shown here is derived from an EMBL/GenBank/DDBJ whole genome shotgun (WGS) entry which is preliminary data.</text>
</comment>
<feature type="chain" id="PRO_5002724383" evidence="1">
    <location>
        <begin position="20"/>
        <end position="950"/>
    </location>
</feature>
<dbReference type="InterPro" id="IPR006680">
    <property type="entry name" value="Amidohydro-rel"/>
</dbReference>
<proteinExistence type="predicted"/>
<dbReference type="KEGG" id="cci:CC1G_01933"/>
<dbReference type="PANTHER" id="PTHR43668:SF5">
    <property type="entry name" value="AMIDOHYDROLASE 3 DOMAIN-CONTAINING PROTEIN"/>
    <property type="match status" value="1"/>
</dbReference>
<gene>
    <name evidence="3" type="ORF">CC1G_01933</name>
</gene>
<name>A8N603_COPC7</name>
<dbReference type="OrthoDB" id="10258955at2759"/>
<dbReference type="SUPFAM" id="SSF51556">
    <property type="entry name" value="Metallo-dependent hydrolases"/>
    <property type="match status" value="2"/>
</dbReference>
<dbReference type="GO" id="GO:0006145">
    <property type="term" value="P:purine nucleobase catabolic process"/>
    <property type="evidence" value="ECO:0007669"/>
    <property type="project" value="TreeGrafter"/>
</dbReference>
<dbReference type="EMBL" id="AACS02000003">
    <property type="protein sequence ID" value="EAU91444.1"/>
    <property type="molecule type" value="Genomic_DNA"/>
</dbReference>
<dbReference type="GO" id="GO:0004038">
    <property type="term" value="F:allantoinase activity"/>
    <property type="evidence" value="ECO:0007669"/>
    <property type="project" value="TreeGrafter"/>
</dbReference>
<keyword evidence="1" id="KW-0732">Signal</keyword>
<dbReference type="PANTHER" id="PTHR43668">
    <property type="entry name" value="ALLANTOINASE"/>
    <property type="match status" value="1"/>
</dbReference>
<evidence type="ECO:0000259" key="2">
    <source>
        <dbReference type="Pfam" id="PF01979"/>
    </source>
</evidence>
<dbReference type="InterPro" id="IPR050138">
    <property type="entry name" value="DHOase/Allantoinase_Hydrolase"/>
</dbReference>
<sequence length="950" mass="103855">MTRAFVALVVFACLATVFCYSQLYDDFSVVLQKHRYKKSKYKPPNAREIVARCQQLQAKTETADVDYWEEFRRRRTTSDRFERGTKPVLIKNGKIWTGRRNGTEVIYADVLLNKGIIKEVGYLDIASLQETFGDDLLVADVQGAWITPGIVDIHSHIGNAPLPLLDGAHDVDSLKNIAAPWLRSLDGLNTHDESYPLSIAGGVTTALVLPGSEAAIGGQAFVVKLRETSERSPSAMLVEPPYHINTSFPNPNLPPRWRYMKHACGETPHEAFKSTRMDTMWAFREAYNTAKRIKEKQDQFCSRVLSKNVNWKELGEFPDPLQWEALVDVLRGRVKLNVHCYEAVDLDAMVRLSNEFKFPIAAFHHASEAYLVPEVLKRAHGKTPAVALFASAARYKREAYRASEFAPRILAQNGITVVMKSDHPLQDSRRLLYEAQQAYYYGLPWNLALASVTTNPAEVMGLSHRIGYVREGFDADIVVWDSHPLALGATPAQVFIDGIPQLEEPQVTRKPHNFQRLPKVPNFDKEAAEVLKYDGLPPLEPKQSSEETTVFTNVKSVFKRTREGITSVLSVEEGDGTGVVVVTGGTMTCIGTHIACDIAAVNSGGIRPPIVDLDGGSIAPGFLTFGSPLGLQNIAAEASTNDGDILDPLVNSLPNIMGGDTAIVRASDGLEFASRDAFLAYRTGVTTAVTAPKSDGFYGGLGVHFSTGARNRLEPGAVLQEVTAMHVSIKHIGKPSVSTQIAALRRLLSGKVEGAAGHYFGKVRDGRLPLVVEAHSADVIATLLILKQQVELDARKSIQMTITGASEAHLLAKELANAGVGVVLSPSRPFPATWEDRRILPGPPLTNKTALTTLLDEGVLVGIGCLSIWEARNLPFDLTWAAIDAGGRMTREEVFAIGSTNLETLLGVKRDPDLVELVATRGGDLLDAHSKVAAMISPRGKAIYLMDTDY</sequence>
<feature type="signal peptide" evidence="1">
    <location>
        <begin position="1"/>
        <end position="19"/>
    </location>
</feature>
<feature type="domain" description="Amidohydrolase-related" evidence="2">
    <location>
        <begin position="402"/>
        <end position="495"/>
    </location>
</feature>
<dbReference type="GeneID" id="6006736"/>
<dbReference type="RefSeq" id="XP_001830297.1">
    <property type="nucleotide sequence ID" value="XM_001830245.1"/>
</dbReference>
<dbReference type="Proteomes" id="UP000001861">
    <property type="component" value="Unassembled WGS sequence"/>
</dbReference>
<keyword evidence="4" id="KW-1185">Reference proteome</keyword>
<dbReference type="GO" id="GO:0005737">
    <property type="term" value="C:cytoplasm"/>
    <property type="evidence" value="ECO:0007669"/>
    <property type="project" value="TreeGrafter"/>
</dbReference>
<reference evidence="3 4" key="1">
    <citation type="journal article" date="2010" name="Proc. Natl. Acad. Sci. U.S.A.">
        <title>Insights into evolution of multicellular fungi from the assembled chromosomes of the mushroom Coprinopsis cinerea (Coprinus cinereus).</title>
        <authorList>
            <person name="Stajich J.E."/>
            <person name="Wilke S.K."/>
            <person name="Ahren D."/>
            <person name="Au C.H."/>
            <person name="Birren B.W."/>
            <person name="Borodovsky M."/>
            <person name="Burns C."/>
            <person name="Canback B."/>
            <person name="Casselton L.A."/>
            <person name="Cheng C.K."/>
            <person name="Deng J."/>
            <person name="Dietrich F.S."/>
            <person name="Fargo D.C."/>
            <person name="Farman M.L."/>
            <person name="Gathman A.C."/>
            <person name="Goldberg J."/>
            <person name="Guigo R."/>
            <person name="Hoegger P.J."/>
            <person name="Hooker J.B."/>
            <person name="Huggins A."/>
            <person name="James T.Y."/>
            <person name="Kamada T."/>
            <person name="Kilaru S."/>
            <person name="Kodira C."/>
            <person name="Kues U."/>
            <person name="Kupfer D."/>
            <person name="Kwan H.S."/>
            <person name="Lomsadze A."/>
            <person name="Li W."/>
            <person name="Lilly W.W."/>
            <person name="Ma L.J."/>
            <person name="Mackey A.J."/>
            <person name="Manning G."/>
            <person name="Martin F."/>
            <person name="Muraguchi H."/>
            <person name="Natvig D.O."/>
            <person name="Palmerini H."/>
            <person name="Ramesh M.A."/>
            <person name="Rehmeyer C.J."/>
            <person name="Roe B.A."/>
            <person name="Shenoy N."/>
            <person name="Stanke M."/>
            <person name="Ter-Hovhannisyan V."/>
            <person name="Tunlid A."/>
            <person name="Velagapudi R."/>
            <person name="Vision T.J."/>
            <person name="Zeng Q."/>
            <person name="Zolan M.E."/>
            <person name="Pukkila P.J."/>
        </authorList>
    </citation>
    <scope>NUCLEOTIDE SEQUENCE [LARGE SCALE GENOMIC DNA]</scope>
    <source>
        <strain evidence="4">Okayama-7 / 130 / ATCC MYA-4618 / FGSC 9003</strain>
    </source>
</reference>
<evidence type="ECO:0000313" key="3">
    <source>
        <dbReference type="EMBL" id="EAU91444.1"/>
    </source>
</evidence>
<organism evidence="3 4">
    <name type="scientific">Coprinopsis cinerea (strain Okayama-7 / 130 / ATCC MYA-4618 / FGSC 9003)</name>
    <name type="common">Inky cap fungus</name>
    <name type="synonym">Hormographiella aspergillata</name>
    <dbReference type="NCBI Taxonomy" id="240176"/>
    <lineage>
        <taxon>Eukaryota</taxon>
        <taxon>Fungi</taxon>
        <taxon>Dikarya</taxon>
        <taxon>Basidiomycota</taxon>
        <taxon>Agaricomycotina</taxon>
        <taxon>Agaricomycetes</taxon>
        <taxon>Agaricomycetidae</taxon>
        <taxon>Agaricales</taxon>
        <taxon>Agaricineae</taxon>
        <taxon>Psathyrellaceae</taxon>
        <taxon>Coprinopsis</taxon>
    </lineage>
</organism>
<dbReference type="VEuPathDB" id="FungiDB:CC1G_01933"/>
<dbReference type="Gene3D" id="3.20.20.140">
    <property type="entry name" value="Metal-dependent hydrolases"/>
    <property type="match status" value="2"/>
</dbReference>
<accession>A8N603</accession>
<dbReference type="OMA" id="PAEIMGM"/>